<gene>
    <name evidence="1" type="primary">BnaC06g31410D</name>
    <name evidence="1" type="ORF">GSBRNA2T00049714001</name>
</gene>
<dbReference type="Proteomes" id="UP000028999">
    <property type="component" value="Unassembled WGS sequence"/>
</dbReference>
<proteinExistence type="predicted"/>
<sequence length="108" mass="12215">MKAGWVRGEGKGVRFAHDFLLASSMVTTPEEVCLTCLIALYGWWVKRVYTVSGLRGWRQQSPDSYPERRHRRLWTPSRAAGGVILDGLADARRLILCVGVDVRASWKL</sequence>
<name>A0A078FHQ7_BRANA</name>
<dbReference type="PaxDb" id="3708-A0A078FHQ7"/>
<dbReference type="AlphaFoldDB" id="A0A078FHQ7"/>
<protein>
    <submittedName>
        <fullName evidence="1">BnaC06g31410D protein</fullName>
    </submittedName>
</protein>
<accession>A0A078FHQ7</accession>
<dbReference type="Gramene" id="CDY11598">
    <property type="protein sequence ID" value="CDY11598"/>
    <property type="gene ID" value="GSBRNA2T00049714001"/>
</dbReference>
<evidence type="ECO:0000313" key="2">
    <source>
        <dbReference type="Proteomes" id="UP000028999"/>
    </source>
</evidence>
<reference evidence="1 2" key="1">
    <citation type="journal article" date="2014" name="Science">
        <title>Plant genetics. Early allopolyploid evolution in the post-Neolithic Brassica napus oilseed genome.</title>
        <authorList>
            <person name="Chalhoub B."/>
            <person name="Denoeud F."/>
            <person name="Liu S."/>
            <person name="Parkin I.A."/>
            <person name="Tang H."/>
            <person name="Wang X."/>
            <person name="Chiquet J."/>
            <person name="Belcram H."/>
            <person name="Tong C."/>
            <person name="Samans B."/>
            <person name="Correa M."/>
            <person name="Da Silva C."/>
            <person name="Just J."/>
            <person name="Falentin C."/>
            <person name="Koh C.S."/>
            <person name="Le Clainche I."/>
            <person name="Bernard M."/>
            <person name="Bento P."/>
            <person name="Noel B."/>
            <person name="Labadie K."/>
            <person name="Alberti A."/>
            <person name="Charles M."/>
            <person name="Arnaud D."/>
            <person name="Guo H."/>
            <person name="Daviaud C."/>
            <person name="Alamery S."/>
            <person name="Jabbari K."/>
            <person name="Zhao M."/>
            <person name="Edger P.P."/>
            <person name="Chelaifa H."/>
            <person name="Tack D."/>
            <person name="Lassalle G."/>
            <person name="Mestiri I."/>
            <person name="Schnel N."/>
            <person name="Le Paslier M.C."/>
            <person name="Fan G."/>
            <person name="Renault V."/>
            <person name="Bayer P.E."/>
            <person name="Golicz A.A."/>
            <person name="Manoli S."/>
            <person name="Lee T.H."/>
            <person name="Thi V.H."/>
            <person name="Chalabi S."/>
            <person name="Hu Q."/>
            <person name="Fan C."/>
            <person name="Tollenaere R."/>
            <person name="Lu Y."/>
            <person name="Battail C."/>
            <person name="Shen J."/>
            <person name="Sidebottom C.H."/>
            <person name="Wang X."/>
            <person name="Canaguier A."/>
            <person name="Chauveau A."/>
            <person name="Berard A."/>
            <person name="Deniot G."/>
            <person name="Guan M."/>
            <person name="Liu Z."/>
            <person name="Sun F."/>
            <person name="Lim Y.P."/>
            <person name="Lyons E."/>
            <person name="Town C.D."/>
            <person name="Bancroft I."/>
            <person name="Wang X."/>
            <person name="Meng J."/>
            <person name="Ma J."/>
            <person name="Pires J.C."/>
            <person name="King G.J."/>
            <person name="Brunel D."/>
            <person name="Delourme R."/>
            <person name="Renard M."/>
            <person name="Aury J.M."/>
            <person name="Adams K.L."/>
            <person name="Batley J."/>
            <person name="Snowdon R.J."/>
            <person name="Tost J."/>
            <person name="Edwards D."/>
            <person name="Zhou Y."/>
            <person name="Hua W."/>
            <person name="Sharpe A.G."/>
            <person name="Paterson A.H."/>
            <person name="Guan C."/>
            <person name="Wincker P."/>
        </authorList>
    </citation>
    <scope>NUCLEOTIDE SEQUENCE [LARGE SCALE GENOMIC DNA]</scope>
    <source>
        <strain evidence="2">cv. Darmor-bzh</strain>
    </source>
</reference>
<dbReference type="EMBL" id="LK032012">
    <property type="protein sequence ID" value="CDY11598.1"/>
    <property type="molecule type" value="Genomic_DNA"/>
</dbReference>
<evidence type="ECO:0000313" key="1">
    <source>
        <dbReference type="EMBL" id="CDY11598.1"/>
    </source>
</evidence>
<keyword evidence="2" id="KW-1185">Reference proteome</keyword>
<organism evidence="1 2">
    <name type="scientific">Brassica napus</name>
    <name type="common">Rape</name>
    <dbReference type="NCBI Taxonomy" id="3708"/>
    <lineage>
        <taxon>Eukaryota</taxon>
        <taxon>Viridiplantae</taxon>
        <taxon>Streptophyta</taxon>
        <taxon>Embryophyta</taxon>
        <taxon>Tracheophyta</taxon>
        <taxon>Spermatophyta</taxon>
        <taxon>Magnoliopsida</taxon>
        <taxon>eudicotyledons</taxon>
        <taxon>Gunneridae</taxon>
        <taxon>Pentapetalae</taxon>
        <taxon>rosids</taxon>
        <taxon>malvids</taxon>
        <taxon>Brassicales</taxon>
        <taxon>Brassicaceae</taxon>
        <taxon>Brassiceae</taxon>
        <taxon>Brassica</taxon>
    </lineage>
</organism>